<dbReference type="Pfam" id="PF02687">
    <property type="entry name" value="FtsX"/>
    <property type="match status" value="1"/>
</dbReference>
<dbReference type="RefSeq" id="WP_131943137.1">
    <property type="nucleotide sequence ID" value="NZ_BAAAMX010000020.1"/>
</dbReference>
<feature type="transmembrane region" description="Helical" evidence="6">
    <location>
        <begin position="308"/>
        <end position="331"/>
    </location>
</feature>
<name>A0A4R4NRJ2_9ACTN</name>
<keyword evidence="2" id="KW-1003">Cell membrane</keyword>
<protein>
    <submittedName>
        <fullName evidence="8">FtsX-like permease family protein</fullName>
    </submittedName>
</protein>
<comment type="caution">
    <text evidence="8">The sequence shown here is derived from an EMBL/GenBank/DDBJ whole genome shotgun (WGS) entry which is preliminary data.</text>
</comment>
<evidence type="ECO:0000313" key="9">
    <source>
        <dbReference type="Proteomes" id="UP000295431"/>
    </source>
</evidence>
<evidence type="ECO:0000313" key="8">
    <source>
        <dbReference type="EMBL" id="TDC11554.1"/>
    </source>
</evidence>
<feature type="transmembrane region" description="Helical" evidence="6">
    <location>
        <begin position="514"/>
        <end position="536"/>
    </location>
</feature>
<evidence type="ECO:0000256" key="6">
    <source>
        <dbReference type="SAM" id="Phobius"/>
    </source>
</evidence>
<evidence type="ECO:0000259" key="7">
    <source>
        <dbReference type="Pfam" id="PF02687"/>
    </source>
</evidence>
<accession>A0A4R4NRJ2</accession>
<feature type="transmembrane region" description="Helical" evidence="6">
    <location>
        <begin position="386"/>
        <end position="407"/>
    </location>
</feature>
<dbReference type="Proteomes" id="UP000295431">
    <property type="component" value="Unassembled WGS sequence"/>
</dbReference>
<dbReference type="EMBL" id="SMJW01000176">
    <property type="protein sequence ID" value="TDC11554.1"/>
    <property type="molecule type" value="Genomic_DNA"/>
</dbReference>
<dbReference type="InterPro" id="IPR003838">
    <property type="entry name" value="ABC3_permease_C"/>
</dbReference>
<dbReference type="OrthoDB" id="3499910at2"/>
<sequence length="861" mass="88796">MRRSAVPMRGAAVRLARAQWAPLAALAVLSLLSALLAVAVPSRTAAGYDRAAVAAIGPAADLRVDGKARGVQAWRAVPGDAAMGANAVTWQQMLPRSLAGVAGEPESSVTTEQMVVEGRFSAPRLLYLGWDLAAWKRVRMVAGEPAINPPSETSGDIRIMVSEKYADQMGYEVGGRMDLGGLMVRISGIYEPVDAADPFWLTRPGLLHSVKVSLGNDGTLGDGGTALMDAGGYSRVARGGDTLFSYSWRFPIRGGAVEAGEAGAMAEDLDAFRSSVRGHSGLFPCDVVTTLDDRLNEFSGRLHTARSVLGLAFGGLAAVAAGVLLLAAGLLAERLRPILGTMRARGASLRQLAAPACGLTALAVVPSALLGYLAGLLLDVGPPQPTSGYATAALVAAVLGVPAVMVARERGGGLGSAADRRDDLVAARPSPRRLVLDGLLAVLAVIGVVLLRERGASAGTDPLVAAVPVLLGAALGALVLRAYPYLLRATGPLLRRRSGAVAFLGLARASRQNLVGALPLVVLLLAATVAGFTATVDTGLRDGQVRASWWETGADARVEAGPVDDATFARIRALPGVTGALRVRVIGTASTATDQAPLTVIGVDLDAYRKMAPDVPDIPSGQGVLLSPLTARTRGTGPLTLSRAGMTPIKVEPAGQIEHFPGQGLGTAFVVVPYSMVAAEKGFPSQVFVTGDVDAKALRAAAPGRDVQLRRDVLRDMTRDPMVTVVHETFRNGALIGGAFGLLAVLLVLVVGARARGRTIAHLRALGLSRRQSRGLALVEIAPVLLCAVGAGWVLGLMLPEITGPVVDLRPYTRGFAVTAHAPGAAALLGLAGALLLAAAAAVAVDRLFDTRPGTALRTGD</sequence>
<evidence type="ECO:0000256" key="4">
    <source>
        <dbReference type="ARBA" id="ARBA00022989"/>
    </source>
</evidence>
<keyword evidence="5 6" id="KW-0472">Membrane</keyword>
<feature type="transmembrane region" description="Helical" evidence="6">
    <location>
        <begin position="434"/>
        <end position="451"/>
    </location>
</feature>
<reference evidence="8 9" key="1">
    <citation type="submission" date="2019-03" db="EMBL/GenBank/DDBJ databases">
        <title>Draft genome sequences of novel Actinobacteria.</title>
        <authorList>
            <person name="Sahin N."/>
            <person name="Ay H."/>
            <person name="Saygin H."/>
        </authorList>
    </citation>
    <scope>NUCLEOTIDE SEQUENCE [LARGE SCALE GENOMIC DNA]</scope>
    <source>
        <strain evidence="8 9">DSM 45347</strain>
    </source>
</reference>
<feature type="transmembrane region" description="Helical" evidence="6">
    <location>
        <begin position="734"/>
        <end position="755"/>
    </location>
</feature>
<keyword evidence="4 6" id="KW-1133">Transmembrane helix</keyword>
<keyword evidence="3 6" id="KW-0812">Transmembrane</keyword>
<dbReference type="AlphaFoldDB" id="A0A4R4NRJ2"/>
<keyword evidence="9" id="KW-1185">Reference proteome</keyword>
<evidence type="ECO:0000256" key="2">
    <source>
        <dbReference type="ARBA" id="ARBA00022475"/>
    </source>
</evidence>
<feature type="transmembrane region" description="Helical" evidence="6">
    <location>
        <begin position="820"/>
        <end position="845"/>
    </location>
</feature>
<comment type="subcellular location">
    <subcellularLocation>
        <location evidence="1">Cell membrane</location>
        <topology evidence="1">Multi-pass membrane protein</topology>
    </subcellularLocation>
</comment>
<feature type="transmembrane region" description="Helical" evidence="6">
    <location>
        <begin position="463"/>
        <end position="487"/>
    </location>
</feature>
<feature type="transmembrane region" description="Helical" evidence="6">
    <location>
        <begin position="352"/>
        <end position="374"/>
    </location>
</feature>
<evidence type="ECO:0000256" key="3">
    <source>
        <dbReference type="ARBA" id="ARBA00022692"/>
    </source>
</evidence>
<feature type="transmembrane region" description="Helical" evidence="6">
    <location>
        <begin position="776"/>
        <end position="800"/>
    </location>
</feature>
<feature type="domain" description="ABC3 transporter permease C-terminal" evidence="7">
    <location>
        <begin position="739"/>
        <end position="843"/>
    </location>
</feature>
<gene>
    <name evidence="8" type="ORF">E1284_27975</name>
</gene>
<evidence type="ECO:0000256" key="5">
    <source>
        <dbReference type="ARBA" id="ARBA00023136"/>
    </source>
</evidence>
<organism evidence="8 9">
    <name type="scientific">Actinomadura bangladeshensis</name>
    <dbReference type="NCBI Taxonomy" id="453573"/>
    <lineage>
        <taxon>Bacteria</taxon>
        <taxon>Bacillati</taxon>
        <taxon>Actinomycetota</taxon>
        <taxon>Actinomycetes</taxon>
        <taxon>Streptosporangiales</taxon>
        <taxon>Thermomonosporaceae</taxon>
        <taxon>Actinomadura</taxon>
    </lineage>
</organism>
<dbReference type="GO" id="GO:0005886">
    <property type="term" value="C:plasma membrane"/>
    <property type="evidence" value="ECO:0007669"/>
    <property type="project" value="UniProtKB-SubCell"/>
</dbReference>
<proteinExistence type="predicted"/>
<evidence type="ECO:0000256" key="1">
    <source>
        <dbReference type="ARBA" id="ARBA00004651"/>
    </source>
</evidence>